<dbReference type="Proteomes" id="UP000054937">
    <property type="component" value="Unassembled WGS sequence"/>
</dbReference>
<sequence length="158" mass="18936">MEQSCQSKNLNSDKKMDVFEKLSQFKESNIFANIFKTDKEIKQDEQEDMIIQQKKLLLQNLGFNNNEYQSMYEQLHQGDIHLHLLDEYKNKVNNQNQAFMTRDMKKILHKFILTPVTKKSIINGSLKNNVKYKIKKIYGQMKLDHNEKFRFSKQLNEQ</sequence>
<organism evidence="1 2">
    <name type="scientific">Pseudocohnilembus persalinus</name>
    <name type="common">Ciliate</name>
    <dbReference type="NCBI Taxonomy" id="266149"/>
    <lineage>
        <taxon>Eukaryota</taxon>
        <taxon>Sar</taxon>
        <taxon>Alveolata</taxon>
        <taxon>Ciliophora</taxon>
        <taxon>Intramacronucleata</taxon>
        <taxon>Oligohymenophorea</taxon>
        <taxon>Scuticociliatia</taxon>
        <taxon>Philasterida</taxon>
        <taxon>Pseudocohnilembidae</taxon>
        <taxon>Pseudocohnilembus</taxon>
    </lineage>
</organism>
<gene>
    <name evidence="1" type="ORF">PPERSA_10816</name>
</gene>
<name>A0A0V0QDP6_PSEPJ</name>
<evidence type="ECO:0000313" key="1">
    <source>
        <dbReference type="EMBL" id="KRX00317.1"/>
    </source>
</evidence>
<accession>A0A0V0QDP6</accession>
<dbReference type="EMBL" id="LDAU01000194">
    <property type="protein sequence ID" value="KRX00317.1"/>
    <property type="molecule type" value="Genomic_DNA"/>
</dbReference>
<reference evidence="1 2" key="1">
    <citation type="journal article" date="2015" name="Sci. Rep.">
        <title>Genome of the facultative scuticociliatosis pathogen Pseudocohnilembus persalinus provides insight into its virulence through horizontal gene transfer.</title>
        <authorList>
            <person name="Xiong J."/>
            <person name="Wang G."/>
            <person name="Cheng J."/>
            <person name="Tian M."/>
            <person name="Pan X."/>
            <person name="Warren A."/>
            <person name="Jiang C."/>
            <person name="Yuan D."/>
            <person name="Miao W."/>
        </authorList>
    </citation>
    <scope>NUCLEOTIDE SEQUENCE [LARGE SCALE GENOMIC DNA]</scope>
    <source>
        <strain evidence="1">36N120E</strain>
    </source>
</reference>
<evidence type="ECO:0000313" key="2">
    <source>
        <dbReference type="Proteomes" id="UP000054937"/>
    </source>
</evidence>
<keyword evidence="2" id="KW-1185">Reference proteome</keyword>
<dbReference type="InParanoid" id="A0A0V0QDP6"/>
<proteinExistence type="predicted"/>
<protein>
    <submittedName>
        <fullName evidence="1">Uncharacterized protein</fullName>
    </submittedName>
</protein>
<comment type="caution">
    <text evidence="1">The sequence shown here is derived from an EMBL/GenBank/DDBJ whole genome shotgun (WGS) entry which is preliminary data.</text>
</comment>
<dbReference type="AlphaFoldDB" id="A0A0V0QDP6"/>